<protein>
    <submittedName>
        <fullName evidence="1">Uncharacterized protein</fullName>
    </submittedName>
</protein>
<sequence>MEIKYKTDPLTKEKFIPKKISQKFATPANRIKYNNKKASKLNQERAFFDGPCRKSHSVLKSLFEIDPTKSHNMHFLMGKGVDFTASNHQANTNYGTLPAYYNYALRNIPNTDLYQIIKL</sequence>
<dbReference type="Proteomes" id="UP000307602">
    <property type="component" value="Unassembled WGS sequence"/>
</dbReference>
<dbReference type="EMBL" id="SRSO01000007">
    <property type="protein sequence ID" value="TGV03400.1"/>
    <property type="molecule type" value="Genomic_DNA"/>
</dbReference>
<dbReference type="AlphaFoldDB" id="A0A4S1DYW4"/>
<dbReference type="RefSeq" id="WP_135876454.1">
    <property type="nucleotide sequence ID" value="NZ_SRSO01000007.1"/>
</dbReference>
<evidence type="ECO:0000313" key="1">
    <source>
        <dbReference type="EMBL" id="TGV03400.1"/>
    </source>
</evidence>
<comment type="caution">
    <text evidence="1">The sequence shown here is derived from an EMBL/GenBank/DDBJ whole genome shotgun (WGS) entry which is preliminary data.</text>
</comment>
<evidence type="ECO:0000313" key="2">
    <source>
        <dbReference type="Proteomes" id="UP000307602"/>
    </source>
</evidence>
<gene>
    <name evidence="1" type="ORF">EM932_06925</name>
</gene>
<keyword evidence="2" id="KW-1185">Reference proteome</keyword>
<name>A0A4S1DYW4_9FLAO</name>
<organism evidence="1 2">
    <name type="scientific">Flavivirga rizhaonensis</name>
    <dbReference type="NCBI Taxonomy" id="2559571"/>
    <lineage>
        <taxon>Bacteria</taxon>
        <taxon>Pseudomonadati</taxon>
        <taxon>Bacteroidota</taxon>
        <taxon>Flavobacteriia</taxon>
        <taxon>Flavobacteriales</taxon>
        <taxon>Flavobacteriaceae</taxon>
        <taxon>Flavivirga</taxon>
    </lineage>
</organism>
<accession>A0A4S1DYW4</accession>
<proteinExistence type="predicted"/>
<dbReference type="OrthoDB" id="1367260at2"/>
<reference evidence="1 2" key="1">
    <citation type="submission" date="2019-04" db="EMBL/GenBank/DDBJ databases">
        <authorList>
            <person name="Liu A."/>
        </authorList>
    </citation>
    <scope>NUCLEOTIDE SEQUENCE [LARGE SCALE GENOMIC DNA]</scope>
    <source>
        <strain evidence="1 2">RZ03</strain>
    </source>
</reference>